<dbReference type="Proteomes" id="UP000199537">
    <property type="component" value="Unassembled WGS sequence"/>
</dbReference>
<sequence length="753" mass="84073">MHTLRLRIPEMGLLLVFLHAYQGFGQSSSAPAGIIGFTTAHASAETQLEQQFDHLLQARDLGNWMKRLAAQPHHLGSTYDHQNTLFLDSLFRAWGYQTRIDSYKVLFPTPEIRILELSAPHHFTASLMEKPVANDPYTQQIQQALPPFNAYSADGDVTGELVYVNYGLPEDYETLARYGIDVKGKIVIARYGHSWRGIKPKVAAEHGAIGCIIYSDPADDGYFQGDTYPTGPFKNPWGVQRGSVMDMPVYSGDPLTPGVAATPQAKRLSLDQVQVFTKIPVLPISYHDAQPLLEALSGPVAPPSWRGALPITYHLGAGPAVVHLKLKFKWDLVPCYDVIAMMPGKLYPDQWIIRGNHYDAWVHGAADPISGQVAMLAEAKAIAELHKQGWQPQRTLVFCAWDGEEQGLLGSTEWVEDHLSELQQKAVVYLNSDGNGRGFLGVGGSHTLEKFFNEVALSVPDPETDTNVLARLRARIISHDGANAPALDGERFVHISALGSGSDYSPFLQHAGIASLNVGYGGEDEGGEYHTLYDTYLNYIRFKDSAFSYGITLSKTMGRCLLRLANCDLLPFDFTHFTETVKSYVHQLQRLEQQKRDTAATVNQWIENRVYVLSSDPQQHFSPPTPKKPVPYLDFSPLLNALSRLDTLSRAYASYSREIEKIPPQVLRQLNEMLPHSEQCLLDLNGLPHRPWYQHTIYAPGLYTGYGVKTLPGAREAIEQDNWQEAQQQIHEEATALERLANQIEKLNHINKN</sequence>
<feature type="domain" description="Peptidase M28" evidence="5">
    <location>
        <begin position="338"/>
        <end position="538"/>
    </location>
</feature>
<dbReference type="SUPFAM" id="SSF53187">
    <property type="entry name" value="Zn-dependent exopeptidases"/>
    <property type="match status" value="1"/>
</dbReference>
<dbReference type="InterPro" id="IPR003137">
    <property type="entry name" value="PA_domain"/>
</dbReference>
<dbReference type="CDD" id="cd02121">
    <property type="entry name" value="PA_GCPII_like"/>
    <property type="match status" value="1"/>
</dbReference>
<dbReference type="Pfam" id="PF02225">
    <property type="entry name" value="PA"/>
    <property type="match status" value="1"/>
</dbReference>
<reference evidence="7" key="1">
    <citation type="submission" date="2016-10" db="EMBL/GenBank/DDBJ databases">
        <authorList>
            <person name="Varghese N."/>
            <person name="Submissions S."/>
        </authorList>
    </citation>
    <scope>NUCLEOTIDE SEQUENCE [LARGE SCALE GENOMIC DNA]</scope>
    <source>
        <strain evidence="7">DSM 14807</strain>
    </source>
</reference>
<feature type="coiled-coil region" evidence="2">
    <location>
        <begin position="581"/>
        <end position="608"/>
    </location>
</feature>
<dbReference type="Gene3D" id="1.20.930.40">
    <property type="entry name" value="Transferrin receptor-like, dimerisation domain"/>
    <property type="match status" value="1"/>
</dbReference>
<evidence type="ECO:0000256" key="2">
    <source>
        <dbReference type="SAM" id="Coils"/>
    </source>
</evidence>
<dbReference type="SUPFAM" id="SSF47672">
    <property type="entry name" value="Transferrin receptor-like dimerisation domain"/>
    <property type="match status" value="1"/>
</dbReference>
<dbReference type="InterPro" id="IPR007365">
    <property type="entry name" value="TFR-like_dimer_dom"/>
</dbReference>
<organism evidence="6 7">
    <name type="scientific">Thermoflavifilum thermophilum</name>
    <dbReference type="NCBI Taxonomy" id="1393122"/>
    <lineage>
        <taxon>Bacteria</taxon>
        <taxon>Pseudomonadati</taxon>
        <taxon>Bacteroidota</taxon>
        <taxon>Chitinophagia</taxon>
        <taxon>Chitinophagales</taxon>
        <taxon>Chitinophagaceae</taxon>
        <taxon>Thermoflavifilum</taxon>
    </lineage>
</organism>
<dbReference type="InterPro" id="IPR036757">
    <property type="entry name" value="TFR-like_dimer_dom_sf"/>
</dbReference>
<evidence type="ECO:0000259" key="4">
    <source>
        <dbReference type="Pfam" id="PF04253"/>
    </source>
</evidence>
<comment type="similarity">
    <text evidence="1">Belongs to the peptidase M28 family. M28B subfamily.</text>
</comment>
<dbReference type="Pfam" id="PF04253">
    <property type="entry name" value="TFR_dimer"/>
    <property type="match status" value="1"/>
</dbReference>
<evidence type="ECO:0000256" key="1">
    <source>
        <dbReference type="ARBA" id="ARBA00005634"/>
    </source>
</evidence>
<dbReference type="InterPro" id="IPR046450">
    <property type="entry name" value="PA_dom_sf"/>
</dbReference>
<proteinExistence type="inferred from homology"/>
<keyword evidence="2" id="KW-0175">Coiled coil</keyword>
<name>A0A1I7N2X8_9BACT</name>
<dbReference type="InterPro" id="IPR039373">
    <property type="entry name" value="Peptidase_M28B"/>
</dbReference>
<dbReference type="Pfam" id="PF04389">
    <property type="entry name" value="Peptidase_M28"/>
    <property type="match status" value="1"/>
</dbReference>
<dbReference type="AlphaFoldDB" id="A0A1I7N2X8"/>
<evidence type="ECO:0000313" key="7">
    <source>
        <dbReference type="Proteomes" id="UP000199537"/>
    </source>
</evidence>
<evidence type="ECO:0000259" key="5">
    <source>
        <dbReference type="Pfam" id="PF04389"/>
    </source>
</evidence>
<feature type="domain" description="PA" evidence="3">
    <location>
        <begin position="157"/>
        <end position="224"/>
    </location>
</feature>
<feature type="coiled-coil region" evidence="2">
    <location>
        <begin position="723"/>
        <end position="750"/>
    </location>
</feature>
<feature type="domain" description="Transferrin receptor-like dimerisation" evidence="4">
    <location>
        <begin position="633"/>
        <end position="744"/>
    </location>
</feature>
<dbReference type="Gene3D" id="3.50.30.30">
    <property type="match status" value="1"/>
</dbReference>
<accession>A0A1I7N2X8</accession>
<gene>
    <name evidence="6" type="ORF">SAMN05660895_0459</name>
</gene>
<dbReference type="SUPFAM" id="SSF52025">
    <property type="entry name" value="PA domain"/>
    <property type="match status" value="1"/>
</dbReference>
<dbReference type="Gene3D" id="3.40.630.10">
    <property type="entry name" value="Zn peptidases"/>
    <property type="match status" value="1"/>
</dbReference>
<dbReference type="PANTHER" id="PTHR10404:SF46">
    <property type="entry name" value="VACUOLAR PROTEIN SORTING-ASSOCIATED PROTEIN 70"/>
    <property type="match status" value="1"/>
</dbReference>
<evidence type="ECO:0000313" key="6">
    <source>
        <dbReference type="EMBL" id="SFV29007.1"/>
    </source>
</evidence>
<dbReference type="RefSeq" id="WP_245759872.1">
    <property type="nucleotide sequence ID" value="NZ_FPCJ01000001.1"/>
</dbReference>
<dbReference type="STRING" id="1393122.SAMN05660895_0459"/>
<evidence type="ECO:0000259" key="3">
    <source>
        <dbReference type="Pfam" id="PF02225"/>
    </source>
</evidence>
<dbReference type="FunFam" id="3.40.630.10:FF:000101">
    <property type="entry name" value="N-acetylated alpha-linked acidic dipeptidase like 1"/>
    <property type="match status" value="1"/>
</dbReference>
<dbReference type="InterPro" id="IPR007484">
    <property type="entry name" value="Peptidase_M28"/>
</dbReference>
<dbReference type="PANTHER" id="PTHR10404">
    <property type="entry name" value="N-ACETYLATED-ALPHA-LINKED ACIDIC DIPEPTIDASE"/>
    <property type="match status" value="1"/>
</dbReference>
<keyword evidence="7" id="KW-1185">Reference proteome</keyword>
<dbReference type="EMBL" id="FPCJ01000001">
    <property type="protein sequence ID" value="SFV29007.1"/>
    <property type="molecule type" value="Genomic_DNA"/>
</dbReference>
<protein>
    <submittedName>
        <fullName evidence="6">N-acetylated-alpha-linked acidic dipeptidase</fullName>
    </submittedName>
</protein>